<name>A0ABT0XFC4_9BACI</name>
<keyword evidence="1" id="KW-0472">Membrane</keyword>
<comment type="caution">
    <text evidence="3">The sequence shown here is derived from an EMBL/GenBank/DDBJ whole genome shotgun (WGS) entry which is preliminary data.</text>
</comment>
<dbReference type="SUPFAM" id="SSF55785">
    <property type="entry name" value="PYP-like sensor domain (PAS domain)"/>
    <property type="match status" value="1"/>
</dbReference>
<dbReference type="SMART" id="SM00267">
    <property type="entry name" value="GGDEF"/>
    <property type="match status" value="1"/>
</dbReference>
<dbReference type="RefSeq" id="WP_251604531.1">
    <property type="nucleotide sequence ID" value="NZ_JAMQJY010000001.1"/>
</dbReference>
<feature type="transmembrane region" description="Helical" evidence="1">
    <location>
        <begin position="52"/>
        <end position="70"/>
    </location>
</feature>
<dbReference type="InterPro" id="IPR043128">
    <property type="entry name" value="Rev_trsase/Diguanyl_cyclase"/>
</dbReference>
<evidence type="ECO:0000259" key="2">
    <source>
        <dbReference type="PROSITE" id="PS50887"/>
    </source>
</evidence>
<keyword evidence="1" id="KW-0812">Transmembrane</keyword>
<proteinExistence type="predicted"/>
<dbReference type="InterPro" id="IPR035965">
    <property type="entry name" value="PAS-like_dom_sf"/>
</dbReference>
<feature type="transmembrane region" description="Helical" evidence="1">
    <location>
        <begin position="82"/>
        <end position="113"/>
    </location>
</feature>
<feature type="transmembrane region" description="Helical" evidence="1">
    <location>
        <begin position="12"/>
        <end position="31"/>
    </location>
</feature>
<feature type="transmembrane region" description="Helical" evidence="1">
    <location>
        <begin position="125"/>
        <end position="149"/>
    </location>
</feature>
<keyword evidence="1" id="KW-1133">Transmembrane helix</keyword>
<dbReference type="PANTHER" id="PTHR45138:SF9">
    <property type="entry name" value="DIGUANYLATE CYCLASE DGCM-RELATED"/>
    <property type="match status" value="1"/>
</dbReference>
<protein>
    <submittedName>
        <fullName evidence="3">Sensor domain-containing diguanylate cyclase</fullName>
    </submittedName>
</protein>
<dbReference type="PROSITE" id="PS50887">
    <property type="entry name" value="GGDEF"/>
    <property type="match status" value="1"/>
</dbReference>
<feature type="domain" description="GGDEF" evidence="2">
    <location>
        <begin position="313"/>
        <end position="444"/>
    </location>
</feature>
<sequence>MRLYDEVGGTEAFWRLIGIHMLCLFTSLWFISTYQFKRYRNTCFYQSRFSSYILYGFVGFYLLIGMLGSINSEGLSGNVDSYIVIMMGIATLFVLHPLYLGMIIVPIQSLFILLLYHTNVSDSAILIKVINTTAAMGISILIAFIYYFYRKNTFLKEKDLQQSEESFRSLFEVNPYPLLMLRAEDKRVLLMNQKAHRFFEEDHRSSYTIHTIFSVNDEMTIFLSRVKEEGSCKDYIFVEQLMNGHKRWLLMNGEVVSFHNETCFMIGFSDISIMKESEQDLIQHASKDGLTGCLNRRSGMVYLQTILENAAHAGVVICFLDVNNLKYVNDQFGHADGDLLIQTIAYVIELNKSPEDLFFRYGGDEFVLVFTNCKLEQGKEKWSDMQAEIEQINQTVDFSFSVSVSCGFSFFEKGMHDTIDELIHRADQSMYSNKKREKPFRVKA</sequence>
<evidence type="ECO:0000313" key="4">
    <source>
        <dbReference type="Proteomes" id="UP001203665"/>
    </source>
</evidence>
<gene>
    <name evidence="3" type="ORF">NDM98_03120</name>
</gene>
<dbReference type="InterPro" id="IPR029787">
    <property type="entry name" value="Nucleotide_cyclase"/>
</dbReference>
<evidence type="ECO:0000256" key="1">
    <source>
        <dbReference type="SAM" id="Phobius"/>
    </source>
</evidence>
<keyword evidence="4" id="KW-1185">Reference proteome</keyword>
<reference evidence="3" key="1">
    <citation type="submission" date="2022-06" db="EMBL/GenBank/DDBJ databases">
        <title>Alkalicoccobacillus porphyridii sp. nov., isolated from a marine red alga, Porphyridium purpureum and reclassification of Shouchella plakortidis and Shouchella gibsonii as Alkalicoccobacillus plakortidis comb. nov. and Alkalicoccobacillus gibsonii comb. nov.</title>
        <authorList>
            <person name="Kim K.H."/>
            <person name="Lee J.K."/>
            <person name="Han D.M."/>
            <person name="Baek J.H."/>
            <person name="Jeon C.O."/>
        </authorList>
    </citation>
    <scope>NUCLEOTIDE SEQUENCE</scope>
    <source>
        <strain evidence="3">DSM 19153</strain>
    </source>
</reference>
<dbReference type="PANTHER" id="PTHR45138">
    <property type="entry name" value="REGULATORY COMPONENTS OF SENSORY TRANSDUCTION SYSTEM"/>
    <property type="match status" value="1"/>
</dbReference>
<dbReference type="Gene3D" id="3.30.70.270">
    <property type="match status" value="1"/>
</dbReference>
<dbReference type="Pfam" id="PF00990">
    <property type="entry name" value="GGDEF"/>
    <property type="match status" value="1"/>
</dbReference>
<dbReference type="InterPro" id="IPR050469">
    <property type="entry name" value="Diguanylate_Cyclase"/>
</dbReference>
<dbReference type="NCBIfam" id="TIGR00254">
    <property type="entry name" value="GGDEF"/>
    <property type="match status" value="1"/>
</dbReference>
<dbReference type="SUPFAM" id="SSF55073">
    <property type="entry name" value="Nucleotide cyclase"/>
    <property type="match status" value="1"/>
</dbReference>
<dbReference type="Gene3D" id="3.30.450.20">
    <property type="entry name" value="PAS domain"/>
    <property type="match status" value="1"/>
</dbReference>
<organism evidence="3 4">
    <name type="scientific">Alkalicoccobacillus plakortidis</name>
    <dbReference type="NCBI Taxonomy" id="444060"/>
    <lineage>
        <taxon>Bacteria</taxon>
        <taxon>Bacillati</taxon>
        <taxon>Bacillota</taxon>
        <taxon>Bacilli</taxon>
        <taxon>Bacillales</taxon>
        <taxon>Bacillaceae</taxon>
        <taxon>Alkalicoccobacillus</taxon>
    </lineage>
</organism>
<dbReference type="CDD" id="cd01949">
    <property type="entry name" value="GGDEF"/>
    <property type="match status" value="1"/>
</dbReference>
<dbReference type="Proteomes" id="UP001203665">
    <property type="component" value="Unassembled WGS sequence"/>
</dbReference>
<dbReference type="EMBL" id="JAMQJY010000001">
    <property type="protein sequence ID" value="MCM2674598.1"/>
    <property type="molecule type" value="Genomic_DNA"/>
</dbReference>
<dbReference type="Pfam" id="PF13188">
    <property type="entry name" value="PAS_8"/>
    <property type="match status" value="1"/>
</dbReference>
<dbReference type="InterPro" id="IPR000160">
    <property type="entry name" value="GGDEF_dom"/>
</dbReference>
<evidence type="ECO:0000313" key="3">
    <source>
        <dbReference type="EMBL" id="MCM2674598.1"/>
    </source>
</evidence>
<accession>A0ABT0XFC4</accession>
<dbReference type="InterPro" id="IPR000014">
    <property type="entry name" value="PAS"/>
</dbReference>